<dbReference type="GO" id="GO:0005737">
    <property type="term" value="C:cytoplasm"/>
    <property type="evidence" value="ECO:0007669"/>
    <property type="project" value="TreeGrafter"/>
</dbReference>
<feature type="active site" description="Proton donor/acceptor" evidence="3">
    <location>
        <position position="83"/>
    </location>
</feature>
<dbReference type="KEGG" id="halg:HUG10_11550"/>
<evidence type="ECO:0000313" key="6">
    <source>
        <dbReference type="Proteomes" id="UP000509750"/>
    </source>
</evidence>
<keyword evidence="6" id="KW-1185">Reference proteome</keyword>
<keyword evidence="2" id="KW-0413">Isomerase</keyword>
<dbReference type="InterPro" id="IPR050275">
    <property type="entry name" value="PGM_Phosphatase"/>
</dbReference>
<dbReference type="SUPFAM" id="SSF53254">
    <property type="entry name" value="Phosphoglycerate mutase-like"/>
    <property type="match status" value="1"/>
</dbReference>
<feature type="binding site" evidence="4">
    <location>
        <position position="59"/>
    </location>
    <ligand>
        <name>substrate</name>
    </ligand>
</feature>
<dbReference type="OrthoDB" id="304253at2157"/>
<evidence type="ECO:0000313" key="5">
    <source>
        <dbReference type="EMBL" id="QLG28143.1"/>
    </source>
</evidence>
<dbReference type="PANTHER" id="PTHR48100:SF1">
    <property type="entry name" value="HISTIDINE PHOSPHATASE FAMILY PROTEIN-RELATED"/>
    <property type="match status" value="1"/>
</dbReference>
<proteinExistence type="predicted"/>
<feature type="binding site" evidence="4">
    <location>
        <begin position="8"/>
        <end position="15"/>
    </location>
    <ligand>
        <name>substrate</name>
    </ligand>
</feature>
<sequence>MATVLLCRHGETTWNRERRVQGWAPTPLTGRGRDQARALAAHVAAEYDVDRVFASDLERAAETARFLGRAVGADPELDRAWRERDFGRFQGLSYADLFEGHPEYALGRTGYAAAEAVPEGGESLLAMRERVLDAWNAAIAGLADATIAVVTHGGPLYAVTGAVKGLDVVTATLEQEQGNCALNEFRVTDGESELVAENETGFQPEPTVQPNH</sequence>
<name>A0A7D5L2U1_9EURY</name>
<evidence type="ECO:0000256" key="4">
    <source>
        <dbReference type="PIRSR" id="PIRSR613078-2"/>
    </source>
</evidence>
<dbReference type="GO" id="GO:0016791">
    <property type="term" value="F:phosphatase activity"/>
    <property type="evidence" value="ECO:0007669"/>
    <property type="project" value="TreeGrafter"/>
</dbReference>
<accession>A0A7D5L2U1</accession>
<reference evidence="5 6" key="1">
    <citation type="submission" date="2020-07" db="EMBL/GenBank/DDBJ databases">
        <title>Gai3-2, isolated from salt lake.</title>
        <authorList>
            <person name="Cui H."/>
            <person name="Shi X."/>
        </authorList>
    </citation>
    <scope>NUCLEOTIDE SEQUENCE [LARGE SCALE GENOMIC DNA]</scope>
    <source>
        <strain evidence="5 6">Gai3-2</strain>
    </source>
</reference>
<dbReference type="CDD" id="cd07067">
    <property type="entry name" value="HP_PGM_like"/>
    <property type="match status" value="1"/>
</dbReference>
<feature type="active site" description="Tele-phosphohistidine intermediate" evidence="3">
    <location>
        <position position="9"/>
    </location>
</feature>
<evidence type="ECO:0000256" key="2">
    <source>
        <dbReference type="ARBA" id="ARBA00023235"/>
    </source>
</evidence>
<keyword evidence="1" id="KW-0324">Glycolysis</keyword>
<gene>
    <name evidence="5" type="ORF">HUG10_11550</name>
</gene>
<dbReference type="InterPro" id="IPR013078">
    <property type="entry name" value="His_Pase_superF_clade-1"/>
</dbReference>
<evidence type="ECO:0000256" key="1">
    <source>
        <dbReference type="ARBA" id="ARBA00023152"/>
    </source>
</evidence>
<dbReference type="Pfam" id="PF00300">
    <property type="entry name" value="His_Phos_1"/>
    <property type="match status" value="1"/>
</dbReference>
<dbReference type="EMBL" id="CP058529">
    <property type="protein sequence ID" value="QLG28143.1"/>
    <property type="molecule type" value="Genomic_DNA"/>
</dbReference>
<organism evidence="5 6">
    <name type="scientific">Halorarum halophilum</name>
    <dbReference type="NCBI Taxonomy" id="2743090"/>
    <lineage>
        <taxon>Archaea</taxon>
        <taxon>Methanobacteriati</taxon>
        <taxon>Methanobacteriota</taxon>
        <taxon>Stenosarchaea group</taxon>
        <taxon>Halobacteria</taxon>
        <taxon>Halobacteriales</taxon>
        <taxon>Haloferacaceae</taxon>
        <taxon>Halorarum</taxon>
    </lineage>
</organism>
<dbReference type="InterPro" id="IPR029033">
    <property type="entry name" value="His_PPase_superfam"/>
</dbReference>
<dbReference type="AlphaFoldDB" id="A0A7D5L2U1"/>
<dbReference type="InterPro" id="IPR001345">
    <property type="entry name" value="PG/BPGM_mutase_AS"/>
</dbReference>
<dbReference type="Proteomes" id="UP000509750">
    <property type="component" value="Chromosome"/>
</dbReference>
<evidence type="ECO:0000256" key="3">
    <source>
        <dbReference type="PIRSR" id="PIRSR613078-1"/>
    </source>
</evidence>
<dbReference type="SMART" id="SM00855">
    <property type="entry name" value="PGAM"/>
    <property type="match status" value="1"/>
</dbReference>
<dbReference type="GeneID" id="56029477"/>
<dbReference type="RefSeq" id="WP_179169718.1">
    <property type="nucleotide sequence ID" value="NZ_CP058529.1"/>
</dbReference>
<dbReference type="PROSITE" id="PS00175">
    <property type="entry name" value="PG_MUTASE"/>
    <property type="match status" value="1"/>
</dbReference>
<dbReference type="Gene3D" id="3.40.50.1240">
    <property type="entry name" value="Phosphoglycerate mutase-like"/>
    <property type="match status" value="1"/>
</dbReference>
<protein>
    <submittedName>
        <fullName evidence="5">Histidine phosphatase family protein</fullName>
    </submittedName>
</protein>
<dbReference type="PANTHER" id="PTHR48100">
    <property type="entry name" value="BROAD-SPECIFICITY PHOSPHATASE YOR283W-RELATED"/>
    <property type="match status" value="1"/>
</dbReference>